<protein>
    <submittedName>
        <fullName evidence="1">Uncharacterized protein</fullName>
    </submittedName>
</protein>
<dbReference type="Proteomes" id="UP000016933">
    <property type="component" value="Unassembled WGS sequence"/>
</dbReference>
<name>N1PJZ7_DOTSN</name>
<dbReference type="HOGENOM" id="CLU_2133452_0_0_1"/>
<proteinExistence type="predicted"/>
<evidence type="ECO:0000313" key="2">
    <source>
        <dbReference type="Proteomes" id="UP000016933"/>
    </source>
</evidence>
<dbReference type="AlphaFoldDB" id="N1PJZ7"/>
<reference evidence="1 2" key="2">
    <citation type="journal article" date="2012" name="PLoS Pathog.">
        <title>Diverse lifestyles and strategies of plant pathogenesis encoded in the genomes of eighteen Dothideomycetes fungi.</title>
        <authorList>
            <person name="Ohm R.A."/>
            <person name="Feau N."/>
            <person name="Henrissat B."/>
            <person name="Schoch C.L."/>
            <person name="Horwitz B.A."/>
            <person name="Barry K.W."/>
            <person name="Condon B.J."/>
            <person name="Copeland A.C."/>
            <person name="Dhillon B."/>
            <person name="Glaser F."/>
            <person name="Hesse C.N."/>
            <person name="Kosti I."/>
            <person name="LaButti K."/>
            <person name="Lindquist E.A."/>
            <person name="Lucas S."/>
            <person name="Salamov A.A."/>
            <person name="Bradshaw R.E."/>
            <person name="Ciuffetti L."/>
            <person name="Hamelin R.C."/>
            <person name="Kema G.H.J."/>
            <person name="Lawrence C."/>
            <person name="Scott J.A."/>
            <person name="Spatafora J.W."/>
            <person name="Turgeon B.G."/>
            <person name="de Wit P.J.G.M."/>
            <person name="Zhong S."/>
            <person name="Goodwin S.B."/>
            <person name="Grigoriev I.V."/>
        </authorList>
    </citation>
    <scope>NUCLEOTIDE SEQUENCE [LARGE SCALE GENOMIC DNA]</scope>
    <source>
        <strain evidence="2">NZE10 / CBS 128990</strain>
    </source>
</reference>
<accession>N1PJZ7</accession>
<evidence type="ECO:0000313" key="1">
    <source>
        <dbReference type="EMBL" id="EME43842.1"/>
    </source>
</evidence>
<gene>
    <name evidence="1" type="ORF">DOTSEDRAFT_23966</name>
</gene>
<dbReference type="EMBL" id="KB446539">
    <property type="protein sequence ID" value="EME43842.1"/>
    <property type="molecule type" value="Genomic_DNA"/>
</dbReference>
<organism evidence="1 2">
    <name type="scientific">Dothistroma septosporum (strain NZE10 / CBS 128990)</name>
    <name type="common">Red band needle blight fungus</name>
    <name type="synonym">Mycosphaerella pini</name>
    <dbReference type="NCBI Taxonomy" id="675120"/>
    <lineage>
        <taxon>Eukaryota</taxon>
        <taxon>Fungi</taxon>
        <taxon>Dikarya</taxon>
        <taxon>Ascomycota</taxon>
        <taxon>Pezizomycotina</taxon>
        <taxon>Dothideomycetes</taxon>
        <taxon>Dothideomycetidae</taxon>
        <taxon>Mycosphaerellales</taxon>
        <taxon>Mycosphaerellaceae</taxon>
        <taxon>Dothistroma</taxon>
    </lineage>
</organism>
<reference evidence="2" key="1">
    <citation type="journal article" date="2012" name="PLoS Genet.">
        <title>The genomes of the fungal plant pathogens Cladosporium fulvum and Dothistroma septosporum reveal adaptation to different hosts and lifestyles but also signatures of common ancestry.</title>
        <authorList>
            <person name="de Wit P.J.G.M."/>
            <person name="van der Burgt A."/>
            <person name="Oekmen B."/>
            <person name="Stergiopoulos I."/>
            <person name="Abd-Elsalam K.A."/>
            <person name="Aerts A.L."/>
            <person name="Bahkali A.H."/>
            <person name="Beenen H.G."/>
            <person name="Chettri P."/>
            <person name="Cox M.P."/>
            <person name="Datema E."/>
            <person name="de Vries R.P."/>
            <person name="Dhillon B."/>
            <person name="Ganley A.R."/>
            <person name="Griffiths S.A."/>
            <person name="Guo Y."/>
            <person name="Hamelin R.C."/>
            <person name="Henrissat B."/>
            <person name="Kabir M.S."/>
            <person name="Jashni M.K."/>
            <person name="Kema G."/>
            <person name="Klaubauf S."/>
            <person name="Lapidus A."/>
            <person name="Levasseur A."/>
            <person name="Lindquist E."/>
            <person name="Mehrabi R."/>
            <person name="Ohm R.A."/>
            <person name="Owen T.J."/>
            <person name="Salamov A."/>
            <person name="Schwelm A."/>
            <person name="Schijlen E."/>
            <person name="Sun H."/>
            <person name="van den Burg H.A."/>
            <person name="van Ham R.C.H.J."/>
            <person name="Zhang S."/>
            <person name="Goodwin S.B."/>
            <person name="Grigoriev I.V."/>
            <person name="Collemare J."/>
            <person name="Bradshaw R.E."/>
        </authorList>
    </citation>
    <scope>NUCLEOTIDE SEQUENCE [LARGE SCALE GENOMIC DNA]</scope>
    <source>
        <strain evidence="2">NZE10 / CBS 128990</strain>
    </source>
</reference>
<keyword evidence="2" id="KW-1185">Reference proteome</keyword>
<dbReference type="OrthoDB" id="3650886at2759"/>
<sequence length="113" mass="12707">MAQRVSPDRELGFQKGDVLKAVFEFLTAKESATLPSGAGKRAQQVKQSHLRLHDLVSTFKTNLISDEPSLNFDYLGFWSALFELHVDMMNAMGNGIPLAPRRRFKNLQWPGTS</sequence>